<keyword evidence="2" id="KW-0645">Protease</keyword>
<dbReference type="Proteomes" id="UP000018936">
    <property type="component" value="Unassembled WGS sequence"/>
</dbReference>
<sequence>MLVGRGRIPPHTLFSSPKTKPHHLVFSQNSLVSQPAMLAGEFWELKSTYLKLEKASSKCWFSLLSQSVGNPNFPEARWAGSSGDDMPREEFPHGSPCSKRMDGPSAEGLGLLPVLPGFGRTEHSLHSWFLIFFEGRAITLQPYSRVARAAAAAAALSYEQPYLALLSRPHLLQANHNRPVRQTGKSHLWDSTSFPTGLVIAHFACAHTPLMCSVQLSKHQLRLCNTFFFFPLSADCRRLLFSLPHFTTAPEVVFCYFPGNRWVVTAAHCLHEELDPENPVFRNTDVISPSSFTVILGKRSLRNKPGLQLRQSLTSGPRSYDRLGLLSTALKEVTGNWFSQLWPSQPPFHGTEESHLQAKPVLAVMTISR</sequence>
<protein>
    <submittedName>
        <fullName evidence="2">Mannan-binding lectin serine protease 1</fullName>
    </submittedName>
</protein>
<feature type="non-terminal residue" evidence="2">
    <location>
        <position position="1"/>
    </location>
</feature>
<evidence type="ECO:0000313" key="2">
    <source>
        <dbReference type="EMBL" id="ETE57605.1"/>
    </source>
</evidence>
<proteinExistence type="predicted"/>
<keyword evidence="3" id="KW-1185">Reference proteome</keyword>
<gene>
    <name evidence="2" type="primary">MASP1</name>
    <name evidence="2" type="ORF">L345_16677</name>
</gene>
<dbReference type="InterPro" id="IPR043504">
    <property type="entry name" value="Peptidase_S1_PA_chymotrypsin"/>
</dbReference>
<keyword evidence="2" id="KW-0378">Hydrolase</keyword>
<organism evidence="2 3">
    <name type="scientific">Ophiophagus hannah</name>
    <name type="common">King cobra</name>
    <name type="synonym">Naja hannah</name>
    <dbReference type="NCBI Taxonomy" id="8665"/>
    <lineage>
        <taxon>Eukaryota</taxon>
        <taxon>Metazoa</taxon>
        <taxon>Chordata</taxon>
        <taxon>Craniata</taxon>
        <taxon>Vertebrata</taxon>
        <taxon>Euteleostomi</taxon>
        <taxon>Lepidosauria</taxon>
        <taxon>Squamata</taxon>
        <taxon>Bifurcata</taxon>
        <taxon>Unidentata</taxon>
        <taxon>Episquamata</taxon>
        <taxon>Toxicofera</taxon>
        <taxon>Serpentes</taxon>
        <taxon>Colubroidea</taxon>
        <taxon>Elapidae</taxon>
        <taxon>Elapinae</taxon>
        <taxon>Ophiophagus</taxon>
    </lineage>
</organism>
<dbReference type="GO" id="GO:0008233">
    <property type="term" value="F:peptidase activity"/>
    <property type="evidence" value="ECO:0007669"/>
    <property type="project" value="UniProtKB-KW"/>
</dbReference>
<dbReference type="Gene3D" id="2.40.10.10">
    <property type="entry name" value="Trypsin-like serine proteases"/>
    <property type="match status" value="1"/>
</dbReference>
<name>V8N673_OPHHA</name>
<reference evidence="2 3" key="1">
    <citation type="journal article" date="2013" name="Proc. Natl. Acad. Sci. U.S.A.">
        <title>The king cobra genome reveals dynamic gene evolution and adaptation in the snake venom system.</title>
        <authorList>
            <person name="Vonk F.J."/>
            <person name="Casewell N.R."/>
            <person name="Henkel C.V."/>
            <person name="Heimberg A.M."/>
            <person name="Jansen H.J."/>
            <person name="McCleary R.J."/>
            <person name="Kerkkamp H.M."/>
            <person name="Vos R.A."/>
            <person name="Guerreiro I."/>
            <person name="Calvete J.J."/>
            <person name="Wuster W."/>
            <person name="Woods A.E."/>
            <person name="Logan J.M."/>
            <person name="Harrison R.A."/>
            <person name="Castoe T.A."/>
            <person name="de Koning A.P."/>
            <person name="Pollock D.D."/>
            <person name="Yandell M."/>
            <person name="Calderon D."/>
            <person name="Renjifo C."/>
            <person name="Currier R.B."/>
            <person name="Salgado D."/>
            <person name="Pla D."/>
            <person name="Sanz L."/>
            <person name="Hyder A.S."/>
            <person name="Ribeiro J.M."/>
            <person name="Arntzen J.W."/>
            <person name="van den Thillart G.E."/>
            <person name="Boetzer M."/>
            <person name="Pirovano W."/>
            <person name="Dirks R.P."/>
            <person name="Spaink H.P."/>
            <person name="Duboule D."/>
            <person name="McGlinn E."/>
            <person name="Kini R.M."/>
            <person name="Richardson M.K."/>
        </authorList>
    </citation>
    <scope>NUCLEOTIDE SEQUENCE</scope>
    <source>
        <tissue evidence="2">Blood</tissue>
    </source>
</reference>
<dbReference type="GO" id="GO:0006508">
    <property type="term" value="P:proteolysis"/>
    <property type="evidence" value="ECO:0007669"/>
    <property type="project" value="UniProtKB-KW"/>
</dbReference>
<comment type="caution">
    <text evidence="2">The sequence shown here is derived from an EMBL/GenBank/DDBJ whole genome shotgun (WGS) entry which is preliminary data.</text>
</comment>
<dbReference type="AlphaFoldDB" id="V8N673"/>
<evidence type="ECO:0000313" key="3">
    <source>
        <dbReference type="Proteomes" id="UP000018936"/>
    </source>
</evidence>
<feature type="region of interest" description="Disordered" evidence="1">
    <location>
        <begin position="80"/>
        <end position="100"/>
    </location>
</feature>
<accession>V8N673</accession>
<dbReference type="EMBL" id="AZIM01008091">
    <property type="protein sequence ID" value="ETE57605.1"/>
    <property type="molecule type" value="Genomic_DNA"/>
</dbReference>
<evidence type="ECO:0000256" key="1">
    <source>
        <dbReference type="SAM" id="MobiDB-lite"/>
    </source>
</evidence>